<feature type="binding site" evidence="12">
    <location>
        <position position="8"/>
    </location>
    <ligand>
        <name>a divalent metal cation</name>
        <dbReference type="ChEBI" id="CHEBI:60240"/>
    </ligand>
</feature>
<keyword evidence="8 12" id="KW-0479">Metal-binding</keyword>
<dbReference type="SUPFAM" id="SSF53098">
    <property type="entry name" value="Ribonuclease H-like"/>
    <property type="match status" value="1"/>
</dbReference>
<evidence type="ECO:0000256" key="9">
    <source>
        <dbReference type="ARBA" id="ARBA00022759"/>
    </source>
</evidence>
<dbReference type="InterPro" id="IPR036397">
    <property type="entry name" value="RNaseH_sf"/>
</dbReference>
<evidence type="ECO:0000256" key="1">
    <source>
        <dbReference type="ARBA" id="ARBA00000077"/>
    </source>
</evidence>
<dbReference type="Gene3D" id="3.30.420.10">
    <property type="entry name" value="Ribonuclease H-like superfamily/Ribonuclease H"/>
    <property type="match status" value="1"/>
</dbReference>
<dbReference type="GO" id="GO:0046872">
    <property type="term" value="F:metal ion binding"/>
    <property type="evidence" value="ECO:0007669"/>
    <property type="project" value="UniProtKB-KW"/>
</dbReference>
<evidence type="ECO:0000256" key="6">
    <source>
        <dbReference type="ARBA" id="ARBA00022490"/>
    </source>
</evidence>
<keyword evidence="11" id="KW-0464">Manganese</keyword>
<evidence type="ECO:0000256" key="13">
    <source>
        <dbReference type="RuleBase" id="RU003515"/>
    </source>
</evidence>
<dbReference type="GO" id="GO:0043137">
    <property type="term" value="P:DNA replication, removal of RNA primer"/>
    <property type="evidence" value="ECO:0007669"/>
    <property type="project" value="TreeGrafter"/>
</dbReference>
<proteinExistence type="inferred from homology"/>
<feature type="binding site" evidence="12">
    <location>
        <position position="7"/>
    </location>
    <ligand>
        <name>a divalent metal cation</name>
        <dbReference type="ChEBI" id="CHEBI:60240"/>
    </ligand>
</feature>
<dbReference type="GO" id="GO:0006298">
    <property type="term" value="P:mismatch repair"/>
    <property type="evidence" value="ECO:0007669"/>
    <property type="project" value="TreeGrafter"/>
</dbReference>
<dbReference type="PANTHER" id="PTHR10954">
    <property type="entry name" value="RIBONUCLEASE H2 SUBUNIT A"/>
    <property type="match status" value="1"/>
</dbReference>
<dbReference type="PROSITE" id="PS51975">
    <property type="entry name" value="RNASE_H_2"/>
    <property type="match status" value="1"/>
</dbReference>
<dbReference type="Proteomes" id="UP000315825">
    <property type="component" value="Unassembled WGS sequence"/>
</dbReference>
<dbReference type="GO" id="GO:0004523">
    <property type="term" value="F:RNA-DNA hybrid ribonuclease activity"/>
    <property type="evidence" value="ECO:0007669"/>
    <property type="project" value="UniProtKB-UniRule"/>
</dbReference>
<comment type="similarity">
    <text evidence="5 13">Belongs to the RNase HII family.</text>
</comment>
<accession>A0A520MY68</accession>
<gene>
    <name evidence="15" type="ORF">EVA92_03710</name>
</gene>
<evidence type="ECO:0000313" key="16">
    <source>
        <dbReference type="Proteomes" id="UP000315825"/>
    </source>
</evidence>
<dbReference type="InterPro" id="IPR024567">
    <property type="entry name" value="RNase_HII/HIII_dom"/>
</dbReference>
<evidence type="ECO:0000256" key="3">
    <source>
        <dbReference type="ARBA" id="ARBA00004065"/>
    </source>
</evidence>
<evidence type="ECO:0000313" key="15">
    <source>
        <dbReference type="EMBL" id="RZO26168.1"/>
    </source>
</evidence>
<keyword evidence="9 12" id="KW-0255">Endonuclease</keyword>
<evidence type="ECO:0000256" key="7">
    <source>
        <dbReference type="ARBA" id="ARBA00022722"/>
    </source>
</evidence>
<evidence type="ECO:0000256" key="4">
    <source>
        <dbReference type="ARBA" id="ARBA00004496"/>
    </source>
</evidence>
<dbReference type="InterPro" id="IPR012337">
    <property type="entry name" value="RNaseH-like_sf"/>
</dbReference>
<evidence type="ECO:0000256" key="11">
    <source>
        <dbReference type="ARBA" id="ARBA00023211"/>
    </source>
</evidence>
<reference evidence="15 16" key="1">
    <citation type="submission" date="2019-02" db="EMBL/GenBank/DDBJ databases">
        <title>Prokaryotic population dynamics and viral predation in marine succession experiment using metagenomics: the confinement effect.</title>
        <authorList>
            <person name="Haro-Moreno J.M."/>
            <person name="Rodriguez-Valera F."/>
            <person name="Lopez-Perez M."/>
        </authorList>
    </citation>
    <scope>NUCLEOTIDE SEQUENCE [LARGE SCALE GENOMIC DNA]</scope>
    <source>
        <strain evidence="15">MED-G159</strain>
    </source>
</reference>
<evidence type="ECO:0000256" key="12">
    <source>
        <dbReference type="PROSITE-ProRule" id="PRU01319"/>
    </source>
</evidence>
<dbReference type="CDD" id="cd07182">
    <property type="entry name" value="RNase_HII_bacteria_HII_like"/>
    <property type="match status" value="1"/>
</dbReference>
<feature type="binding site" evidence="12">
    <location>
        <position position="98"/>
    </location>
    <ligand>
        <name>a divalent metal cation</name>
        <dbReference type="ChEBI" id="CHEBI:60240"/>
    </ligand>
</feature>
<protein>
    <recommendedName>
        <fullName evidence="13">Ribonuclease</fullName>
        <ecNumber evidence="13">3.1.26.4</ecNumber>
    </recommendedName>
</protein>
<comment type="cofactor">
    <cofactor evidence="2">
        <name>Mg(2+)</name>
        <dbReference type="ChEBI" id="CHEBI:18420"/>
    </cofactor>
</comment>
<keyword evidence="7 12" id="KW-0540">Nuclease</keyword>
<dbReference type="GO" id="GO:0003723">
    <property type="term" value="F:RNA binding"/>
    <property type="evidence" value="ECO:0007669"/>
    <property type="project" value="UniProtKB-UniRule"/>
</dbReference>
<evidence type="ECO:0000256" key="8">
    <source>
        <dbReference type="ARBA" id="ARBA00022723"/>
    </source>
</evidence>
<dbReference type="AlphaFoldDB" id="A0A520MY68"/>
<evidence type="ECO:0000256" key="10">
    <source>
        <dbReference type="ARBA" id="ARBA00022801"/>
    </source>
</evidence>
<dbReference type="Pfam" id="PF01351">
    <property type="entry name" value="RNase_HII"/>
    <property type="match status" value="1"/>
</dbReference>
<dbReference type="PANTHER" id="PTHR10954:SF18">
    <property type="entry name" value="RIBONUCLEASE HII"/>
    <property type="match status" value="1"/>
</dbReference>
<comment type="subcellular location">
    <subcellularLocation>
        <location evidence="4">Cytoplasm</location>
    </subcellularLocation>
</comment>
<comment type="caution">
    <text evidence="15">The sequence shown here is derived from an EMBL/GenBank/DDBJ whole genome shotgun (WGS) entry which is preliminary data.</text>
</comment>
<feature type="domain" description="RNase H type-2" evidence="14">
    <location>
        <begin position="1"/>
        <end position="179"/>
    </location>
</feature>
<comment type="cofactor">
    <cofactor evidence="12">
        <name>Mn(2+)</name>
        <dbReference type="ChEBI" id="CHEBI:29035"/>
    </cofactor>
    <cofactor evidence="12">
        <name>Mg(2+)</name>
        <dbReference type="ChEBI" id="CHEBI:18420"/>
    </cofactor>
    <text evidence="12">Manganese or magnesium. Binds 1 divalent metal ion per monomer in the absence of substrate. May bind a second metal ion after substrate binding.</text>
</comment>
<dbReference type="InterPro" id="IPR001352">
    <property type="entry name" value="RNase_HII/HIII"/>
</dbReference>
<keyword evidence="6" id="KW-0963">Cytoplasm</keyword>
<dbReference type="EC" id="3.1.26.4" evidence="13"/>
<evidence type="ECO:0000256" key="5">
    <source>
        <dbReference type="ARBA" id="ARBA00007383"/>
    </source>
</evidence>
<organism evidence="15 16">
    <name type="scientific">SAR86 cluster bacterium</name>
    <dbReference type="NCBI Taxonomy" id="2030880"/>
    <lineage>
        <taxon>Bacteria</taxon>
        <taxon>Pseudomonadati</taxon>
        <taxon>Pseudomonadota</taxon>
        <taxon>Gammaproteobacteria</taxon>
        <taxon>SAR86 cluster</taxon>
    </lineage>
</organism>
<dbReference type="NCBIfam" id="NF000595">
    <property type="entry name" value="PRK00015.1-3"/>
    <property type="match status" value="1"/>
</dbReference>
<dbReference type="GO" id="GO:0032299">
    <property type="term" value="C:ribonuclease H2 complex"/>
    <property type="evidence" value="ECO:0007669"/>
    <property type="project" value="TreeGrafter"/>
</dbReference>
<dbReference type="EMBL" id="SHBE01000006">
    <property type="protein sequence ID" value="RZO26168.1"/>
    <property type="molecule type" value="Genomic_DNA"/>
</dbReference>
<dbReference type="InterPro" id="IPR022898">
    <property type="entry name" value="RNase_HII"/>
</dbReference>
<evidence type="ECO:0000259" key="14">
    <source>
        <dbReference type="PROSITE" id="PS51975"/>
    </source>
</evidence>
<evidence type="ECO:0000256" key="2">
    <source>
        <dbReference type="ARBA" id="ARBA00001946"/>
    </source>
</evidence>
<sequence>MKIVGVDEVGLGCLAGPVIAAAVVLGNFKGTITFKDSKKTSANLRRQQFELIKKNCYFSIGIATPKEVDKYNVLEASHLAMKRAIKSLSITPNKILIDGSHVPKDLENAESIIKGDDLVQEISAASIFAKHYRDNLMQVYSVKYPHYFFEKNKGYPTAEHKSAISRFGLSQIHRKSFKI</sequence>
<name>A0A520MY68_9GAMM</name>
<comment type="catalytic activity">
    <reaction evidence="1 12 13">
        <text>Endonucleolytic cleavage to 5'-phosphomonoester.</text>
        <dbReference type="EC" id="3.1.26.4"/>
    </reaction>
</comment>
<keyword evidence="10 12" id="KW-0378">Hydrolase</keyword>
<dbReference type="GO" id="GO:0005737">
    <property type="term" value="C:cytoplasm"/>
    <property type="evidence" value="ECO:0007669"/>
    <property type="project" value="UniProtKB-SubCell"/>
</dbReference>
<comment type="function">
    <text evidence="3 13">Endonuclease that specifically degrades the RNA of RNA-DNA hybrids.</text>
</comment>